<dbReference type="EMBL" id="GBXM01017530">
    <property type="protein sequence ID" value="JAH91047.1"/>
    <property type="molecule type" value="Transcribed_RNA"/>
</dbReference>
<name>A0A0E9WL26_ANGAN</name>
<sequence>MYSKYIVQNIQSTYFDVSEYIAYYRK</sequence>
<organism evidence="1">
    <name type="scientific">Anguilla anguilla</name>
    <name type="common">European freshwater eel</name>
    <name type="synonym">Muraena anguilla</name>
    <dbReference type="NCBI Taxonomy" id="7936"/>
    <lineage>
        <taxon>Eukaryota</taxon>
        <taxon>Metazoa</taxon>
        <taxon>Chordata</taxon>
        <taxon>Craniata</taxon>
        <taxon>Vertebrata</taxon>
        <taxon>Euteleostomi</taxon>
        <taxon>Actinopterygii</taxon>
        <taxon>Neopterygii</taxon>
        <taxon>Teleostei</taxon>
        <taxon>Anguilliformes</taxon>
        <taxon>Anguillidae</taxon>
        <taxon>Anguilla</taxon>
    </lineage>
</organism>
<dbReference type="AlphaFoldDB" id="A0A0E9WL26"/>
<evidence type="ECO:0000313" key="1">
    <source>
        <dbReference type="EMBL" id="JAH91047.1"/>
    </source>
</evidence>
<reference evidence="1" key="2">
    <citation type="journal article" date="2015" name="Fish Shellfish Immunol.">
        <title>Early steps in the European eel (Anguilla anguilla)-Vibrio vulnificus interaction in the gills: Role of the RtxA13 toxin.</title>
        <authorList>
            <person name="Callol A."/>
            <person name="Pajuelo D."/>
            <person name="Ebbesson L."/>
            <person name="Teles M."/>
            <person name="MacKenzie S."/>
            <person name="Amaro C."/>
        </authorList>
    </citation>
    <scope>NUCLEOTIDE SEQUENCE</scope>
</reference>
<reference evidence="1" key="1">
    <citation type="submission" date="2014-11" db="EMBL/GenBank/DDBJ databases">
        <authorList>
            <person name="Amaro Gonzalez C."/>
        </authorList>
    </citation>
    <scope>NUCLEOTIDE SEQUENCE</scope>
</reference>
<proteinExistence type="predicted"/>
<accession>A0A0E9WL26</accession>
<protein>
    <submittedName>
        <fullName evidence="1">Uncharacterized protein</fullName>
    </submittedName>
</protein>